<dbReference type="AlphaFoldDB" id="A0A8H4SPG7"/>
<sequence length="364" mass="40874">MVDNDLGQDGDNGRDDYDPEAVDNVDDNAQHDCQDDQAQSHVDQSVHQDSPHSPIHGNHSIAESPTMSFTFTDYRYQRHSYHNQPRSSWAPRGISMPLVVIAALIIIPFLLAYGIKSWVNDTVISPKAHLLTVVMSALGVVRTHTPVPAMPSPNPILVPNARVKTIFHHPTHFTDMLGTTERIRDDLRHGPIPVPFWRRWWSGTKTGVHQATVINLLEEVWKHRNDSLTGFKGRLFQGKHGASILTDLGDATCAVSVDWHARELLAMSETEHETDVSVNEVDYLKALLDLSCEFATVASEDLNARLQNLERESRHMIAMIFRAKAVSQRDKFPRSEQADLELVKVLEEFAKAASGMYFVESDTS</sequence>
<keyword evidence="3" id="KW-0812">Transmembrane</keyword>
<protein>
    <submittedName>
        <fullName evidence="4">Uncharacterized protein</fullName>
    </submittedName>
</protein>
<keyword evidence="3" id="KW-0472">Membrane</keyword>
<proteinExistence type="predicted"/>
<organism evidence="4 5">
    <name type="scientific">Fusarium sarcochroum</name>
    <dbReference type="NCBI Taxonomy" id="1208366"/>
    <lineage>
        <taxon>Eukaryota</taxon>
        <taxon>Fungi</taxon>
        <taxon>Dikarya</taxon>
        <taxon>Ascomycota</taxon>
        <taxon>Pezizomycotina</taxon>
        <taxon>Sordariomycetes</taxon>
        <taxon>Hypocreomycetidae</taxon>
        <taxon>Hypocreales</taxon>
        <taxon>Nectriaceae</taxon>
        <taxon>Fusarium</taxon>
        <taxon>Fusarium lateritium species complex</taxon>
    </lineage>
</organism>
<keyword evidence="1" id="KW-0175">Coiled coil</keyword>
<comment type="caution">
    <text evidence="4">The sequence shown here is derived from an EMBL/GenBank/DDBJ whole genome shotgun (WGS) entry which is preliminary data.</text>
</comment>
<feature type="coiled-coil region" evidence="1">
    <location>
        <begin position="292"/>
        <end position="319"/>
    </location>
</feature>
<name>A0A8H4SPG7_9HYPO</name>
<keyword evidence="5" id="KW-1185">Reference proteome</keyword>
<evidence type="ECO:0000256" key="2">
    <source>
        <dbReference type="SAM" id="MobiDB-lite"/>
    </source>
</evidence>
<reference evidence="4" key="2">
    <citation type="submission" date="2020-05" db="EMBL/GenBank/DDBJ databases">
        <authorList>
            <person name="Kim H.-S."/>
            <person name="Proctor R.H."/>
            <person name="Brown D.W."/>
        </authorList>
    </citation>
    <scope>NUCLEOTIDE SEQUENCE</scope>
    <source>
        <strain evidence="4">NRRL 20472</strain>
    </source>
</reference>
<reference evidence="4" key="1">
    <citation type="journal article" date="2020" name="BMC Genomics">
        <title>Correction to: Identification and distribution of gene clusters required for synthesis of sphingolipid metabolism inhibitors in diverse species of the filamentous fungus Fusarium.</title>
        <authorList>
            <person name="Kim H.S."/>
            <person name="Lohmar J.M."/>
            <person name="Busman M."/>
            <person name="Brown D.W."/>
            <person name="Naumann T.A."/>
            <person name="Divon H.H."/>
            <person name="Lysoe E."/>
            <person name="Uhlig S."/>
            <person name="Proctor R.H."/>
        </authorList>
    </citation>
    <scope>NUCLEOTIDE SEQUENCE</scope>
    <source>
        <strain evidence="4">NRRL 20472</strain>
    </source>
</reference>
<evidence type="ECO:0000313" key="4">
    <source>
        <dbReference type="EMBL" id="KAF4943182.1"/>
    </source>
</evidence>
<gene>
    <name evidence="4" type="ORF">FSARC_14995</name>
</gene>
<dbReference type="Proteomes" id="UP000622797">
    <property type="component" value="Unassembled WGS sequence"/>
</dbReference>
<evidence type="ECO:0000313" key="5">
    <source>
        <dbReference type="Proteomes" id="UP000622797"/>
    </source>
</evidence>
<accession>A0A8H4SPG7</accession>
<feature type="region of interest" description="Disordered" evidence="2">
    <location>
        <begin position="1"/>
        <end position="63"/>
    </location>
</feature>
<keyword evidence="3" id="KW-1133">Transmembrane helix</keyword>
<evidence type="ECO:0000256" key="1">
    <source>
        <dbReference type="SAM" id="Coils"/>
    </source>
</evidence>
<feature type="compositionally biased region" description="Acidic residues" evidence="2">
    <location>
        <begin position="17"/>
        <end position="26"/>
    </location>
</feature>
<feature type="transmembrane region" description="Helical" evidence="3">
    <location>
        <begin position="94"/>
        <end position="115"/>
    </location>
</feature>
<dbReference type="EMBL" id="JABEXW010001661">
    <property type="protein sequence ID" value="KAF4943182.1"/>
    <property type="molecule type" value="Genomic_DNA"/>
</dbReference>
<evidence type="ECO:0000256" key="3">
    <source>
        <dbReference type="SAM" id="Phobius"/>
    </source>
</evidence>